<dbReference type="EMBL" id="FR695877">
    <property type="protein sequence ID" value="CBX31160.1"/>
    <property type="molecule type" value="Genomic_DNA"/>
</dbReference>
<reference evidence="2" key="1">
    <citation type="journal article" date="2011" name="Environ. Microbiol.">
        <title>Genomic insights into the metabolic potential of the polycyclic aromatic hydrocarbon degrading sulfate-reducing Deltaproteobacterium N47.</title>
        <authorList>
            <person name="Bergmann F."/>
            <person name="Selesi D."/>
            <person name="Weinmaier T."/>
            <person name="Tischler P."/>
            <person name="Rattei T."/>
            <person name="Meckenstock R.U."/>
        </authorList>
    </citation>
    <scope>NUCLEOTIDE SEQUENCE</scope>
</reference>
<gene>
    <name evidence="2" type="ORF">N47_E46720</name>
</gene>
<keyword evidence="1" id="KW-0812">Transmembrane</keyword>
<dbReference type="AlphaFoldDB" id="E1YM27"/>
<feature type="transmembrane region" description="Helical" evidence="1">
    <location>
        <begin position="6"/>
        <end position="26"/>
    </location>
</feature>
<organism evidence="2">
    <name type="scientific">uncultured Desulfobacterium sp</name>
    <dbReference type="NCBI Taxonomy" id="201089"/>
    <lineage>
        <taxon>Bacteria</taxon>
        <taxon>Pseudomonadati</taxon>
        <taxon>Thermodesulfobacteriota</taxon>
        <taxon>Desulfobacteria</taxon>
        <taxon>Desulfobacterales</taxon>
        <taxon>Desulfobacteriaceae</taxon>
        <taxon>Desulfobacterium</taxon>
        <taxon>environmental samples</taxon>
    </lineage>
</organism>
<keyword evidence="1" id="KW-1133">Transmembrane helix</keyword>
<protein>
    <submittedName>
        <fullName evidence="2">Uncharacterized protein</fullName>
    </submittedName>
</protein>
<proteinExistence type="predicted"/>
<accession>E1YM27</accession>
<sequence length="45" mass="5301">MQSFFILFKFIPVLPCFIYLLFLPDIKLPIVISSSRLKIIMDPEI</sequence>
<evidence type="ECO:0000256" key="1">
    <source>
        <dbReference type="SAM" id="Phobius"/>
    </source>
</evidence>
<evidence type="ECO:0000313" key="2">
    <source>
        <dbReference type="EMBL" id="CBX31160.1"/>
    </source>
</evidence>
<name>E1YM27_9BACT</name>
<keyword evidence="1" id="KW-0472">Membrane</keyword>